<dbReference type="SUPFAM" id="SSF52833">
    <property type="entry name" value="Thioredoxin-like"/>
    <property type="match status" value="1"/>
</dbReference>
<dbReference type="EMBL" id="BLLK01000045">
    <property type="protein sequence ID" value="GFH51755.1"/>
    <property type="molecule type" value="Genomic_DNA"/>
</dbReference>
<gene>
    <name evidence="2" type="ORF">CTEN210_08231</name>
</gene>
<name>A0AAD3H633_9STRA</name>
<sequence>MFRYQTIILALLPFLSCGFQTSMQTRKVSKTKCFAENAVDRRQLIQSIAAGTALSPLFQKREASAAPPIAIIAEELGYFPVTNKAGETVYVPAKVRRKSSEQSIKLAQYLKSIGAVMYGAYWCPHCSHQKELFGSEAWQTVPYIECSTNGFYYNAQKVAEAKNNIEGFPTWHFPNNKKGKDWVSGEMPLERIVSLSGYKGGFDVTLEGPEVKPSSGSCA</sequence>
<organism evidence="2 3">
    <name type="scientific">Chaetoceros tenuissimus</name>
    <dbReference type="NCBI Taxonomy" id="426638"/>
    <lineage>
        <taxon>Eukaryota</taxon>
        <taxon>Sar</taxon>
        <taxon>Stramenopiles</taxon>
        <taxon>Ochrophyta</taxon>
        <taxon>Bacillariophyta</taxon>
        <taxon>Coscinodiscophyceae</taxon>
        <taxon>Chaetocerotophycidae</taxon>
        <taxon>Chaetocerotales</taxon>
        <taxon>Chaetocerotaceae</taxon>
        <taxon>Chaetoceros</taxon>
    </lineage>
</organism>
<dbReference type="PANTHER" id="PTHR34573">
    <property type="entry name" value="VKC DOMAIN-CONTAINING PROTEIN"/>
    <property type="match status" value="1"/>
</dbReference>
<comment type="caution">
    <text evidence="2">The sequence shown here is derived from an EMBL/GenBank/DDBJ whole genome shotgun (WGS) entry which is preliminary data.</text>
</comment>
<evidence type="ECO:0000313" key="2">
    <source>
        <dbReference type="EMBL" id="GFH51755.1"/>
    </source>
</evidence>
<dbReference type="Gene3D" id="3.40.30.10">
    <property type="entry name" value="Glutaredoxin"/>
    <property type="match status" value="1"/>
</dbReference>
<dbReference type="PANTHER" id="PTHR34573:SF1">
    <property type="entry name" value="VITAMIN K EPOXIDE REDUCTASE DOMAIN-CONTAINING PROTEIN"/>
    <property type="match status" value="1"/>
</dbReference>
<keyword evidence="1" id="KW-0732">Signal</keyword>
<feature type="signal peptide" evidence="1">
    <location>
        <begin position="1"/>
        <end position="18"/>
    </location>
</feature>
<evidence type="ECO:0008006" key="4">
    <source>
        <dbReference type="Google" id="ProtNLM"/>
    </source>
</evidence>
<proteinExistence type="predicted"/>
<dbReference type="AlphaFoldDB" id="A0AAD3H633"/>
<keyword evidence="3" id="KW-1185">Reference proteome</keyword>
<evidence type="ECO:0000313" key="3">
    <source>
        <dbReference type="Proteomes" id="UP001054902"/>
    </source>
</evidence>
<feature type="chain" id="PRO_5041925411" description="Thioredoxin domain-containing protein" evidence="1">
    <location>
        <begin position="19"/>
        <end position="219"/>
    </location>
</feature>
<protein>
    <recommendedName>
        <fullName evidence="4">Thioredoxin domain-containing protein</fullName>
    </recommendedName>
</protein>
<reference evidence="2 3" key="1">
    <citation type="journal article" date="2021" name="Sci. Rep.">
        <title>The genome of the diatom Chaetoceros tenuissimus carries an ancient integrated fragment of an extant virus.</title>
        <authorList>
            <person name="Hongo Y."/>
            <person name="Kimura K."/>
            <person name="Takaki Y."/>
            <person name="Yoshida Y."/>
            <person name="Baba S."/>
            <person name="Kobayashi G."/>
            <person name="Nagasaki K."/>
            <person name="Hano T."/>
            <person name="Tomaru Y."/>
        </authorList>
    </citation>
    <scope>NUCLEOTIDE SEQUENCE [LARGE SCALE GENOMIC DNA]</scope>
    <source>
        <strain evidence="2 3">NIES-3715</strain>
    </source>
</reference>
<accession>A0AAD3H633</accession>
<evidence type="ECO:0000256" key="1">
    <source>
        <dbReference type="SAM" id="SignalP"/>
    </source>
</evidence>
<dbReference type="InterPro" id="IPR036249">
    <property type="entry name" value="Thioredoxin-like_sf"/>
</dbReference>
<dbReference type="Proteomes" id="UP001054902">
    <property type="component" value="Unassembled WGS sequence"/>
</dbReference>